<dbReference type="InterPro" id="IPR000504">
    <property type="entry name" value="RRM_dom"/>
</dbReference>
<feature type="compositionally biased region" description="Basic and acidic residues" evidence="3">
    <location>
        <begin position="37"/>
        <end position="46"/>
    </location>
</feature>
<dbReference type="STRING" id="559515.M4B1R4"/>
<dbReference type="SUPFAM" id="SSF54928">
    <property type="entry name" value="RNA-binding domain, RBD"/>
    <property type="match status" value="1"/>
</dbReference>
<accession>M4B1R4</accession>
<dbReference type="SMART" id="SM00360">
    <property type="entry name" value="RRM"/>
    <property type="match status" value="1"/>
</dbReference>
<dbReference type="eggNOG" id="ENOG502S6ZC">
    <property type="taxonomic scope" value="Eukaryota"/>
</dbReference>
<feature type="compositionally biased region" description="Basic and acidic residues" evidence="3">
    <location>
        <begin position="261"/>
        <end position="272"/>
    </location>
</feature>
<dbReference type="EMBL" id="JH597776">
    <property type="status" value="NOT_ANNOTATED_CDS"/>
    <property type="molecule type" value="Genomic_DNA"/>
</dbReference>
<dbReference type="Gene3D" id="3.30.70.330">
    <property type="match status" value="1"/>
</dbReference>
<feature type="domain" description="RRM" evidence="4">
    <location>
        <begin position="131"/>
        <end position="239"/>
    </location>
</feature>
<feature type="region of interest" description="Disordered" evidence="3">
    <location>
        <begin position="20"/>
        <end position="129"/>
    </location>
</feature>
<feature type="compositionally biased region" description="Basic and acidic residues" evidence="3">
    <location>
        <begin position="281"/>
        <end position="324"/>
    </location>
</feature>
<feature type="compositionally biased region" description="Polar residues" evidence="3">
    <location>
        <begin position="20"/>
        <end position="36"/>
    </location>
</feature>
<dbReference type="Proteomes" id="UP000011713">
    <property type="component" value="Unassembled WGS sequence"/>
</dbReference>
<dbReference type="Pfam" id="PF00076">
    <property type="entry name" value="RRM_1"/>
    <property type="match status" value="1"/>
</dbReference>
<evidence type="ECO:0000313" key="6">
    <source>
        <dbReference type="Proteomes" id="UP000011713"/>
    </source>
</evidence>
<dbReference type="VEuPathDB" id="FungiDB:HpaG800211"/>
<organism evidence="5 6">
    <name type="scientific">Hyaloperonospora arabidopsidis (strain Emoy2)</name>
    <name type="common">Downy mildew agent</name>
    <name type="synonym">Peronospora arabidopsidis</name>
    <dbReference type="NCBI Taxonomy" id="559515"/>
    <lineage>
        <taxon>Eukaryota</taxon>
        <taxon>Sar</taxon>
        <taxon>Stramenopiles</taxon>
        <taxon>Oomycota</taxon>
        <taxon>Peronosporomycetes</taxon>
        <taxon>Peronosporales</taxon>
        <taxon>Peronosporaceae</taxon>
        <taxon>Hyaloperonospora</taxon>
    </lineage>
</organism>
<reference evidence="5" key="2">
    <citation type="submission" date="2015-06" db="UniProtKB">
        <authorList>
            <consortium name="EnsemblProtists"/>
        </authorList>
    </citation>
    <scope>IDENTIFICATION</scope>
    <source>
        <strain evidence="5">Emoy2</strain>
    </source>
</reference>
<dbReference type="HOGENOM" id="CLU_050438_6_0_1"/>
<evidence type="ECO:0000256" key="2">
    <source>
        <dbReference type="PROSITE-ProRule" id="PRU00176"/>
    </source>
</evidence>
<evidence type="ECO:0000259" key="4">
    <source>
        <dbReference type="PROSITE" id="PS50102"/>
    </source>
</evidence>
<dbReference type="OMA" id="CRAYDPI"/>
<evidence type="ECO:0000256" key="1">
    <source>
        <dbReference type="ARBA" id="ARBA00022884"/>
    </source>
</evidence>
<evidence type="ECO:0000256" key="3">
    <source>
        <dbReference type="SAM" id="MobiDB-lite"/>
    </source>
</evidence>
<reference evidence="6" key="1">
    <citation type="journal article" date="2010" name="Science">
        <title>Signatures of adaptation to obligate biotrophy in the Hyaloperonospora arabidopsidis genome.</title>
        <authorList>
            <person name="Baxter L."/>
            <person name="Tripathy S."/>
            <person name="Ishaque N."/>
            <person name="Boot N."/>
            <person name="Cabral A."/>
            <person name="Kemen E."/>
            <person name="Thines M."/>
            <person name="Ah-Fong A."/>
            <person name="Anderson R."/>
            <person name="Badejoko W."/>
            <person name="Bittner-Eddy P."/>
            <person name="Boore J.L."/>
            <person name="Chibucos M.C."/>
            <person name="Coates M."/>
            <person name="Dehal P."/>
            <person name="Delehaunty K."/>
            <person name="Dong S."/>
            <person name="Downton P."/>
            <person name="Dumas B."/>
            <person name="Fabro G."/>
            <person name="Fronick C."/>
            <person name="Fuerstenberg S.I."/>
            <person name="Fulton L."/>
            <person name="Gaulin E."/>
            <person name="Govers F."/>
            <person name="Hughes L."/>
            <person name="Humphray S."/>
            <person name="Jiang R.H."/>
            <person name="Judelson H."/>
            <person name="Kamoun S."/>
            <person name="Kyung K."/>
            <person name="Meijer H."/>
            <person name="Minx P."/>
            <person name="Morris P."/>
            <person name="Nelson J."/>
            <person name="Phuntumart V."/>
            <person name="Qutob D."/>
            <person name="Rehmany A."/>
            <person name="Rougon-Cardoso A."/>
            <person name="Ryden P."/>
            <person name="Torto-Alalibo T."/>
            <person name="Studholme D."/>
            <person name="Wang Y."/>
            <person name="Win J."/>
            <person name="Wood J."/>
            <person name="Clifton S.W."/>
            <person name="Rogers J."/>
            <person name="Van den Ackerveken G."/>
            <person name="Jones J.D."/>
            <person name="McDowell J.M."/>
            <person name="Beynon J."/>
            <person name="Tyler B.M."/>
        </authorList>
    </citation>
    <scope>NUCLEOTIDE SEQUENCE [LARGE SCALE GENOMIC DNA]</scope>
    <source>
        <strain evidence="6">Emoy2</strain>
    </source>
</reference>
<dbReference type="AlphaFoldDB" id="M4B1R4"/>
<dbReference type="InterPro" id="IPR052462">
    <property type="entry name" value="SLIRP/GR-RBP-like"/>
</dbReference>
<proteinExistence type="predicted"/>
<dbReference type="CDD" id="cd00590">
    <property type="entry name" value="RRM_SF"/>
    <property type="match status" value="1"/>
</dbReference>
<dbReference type="EnsemblProtists" id="HpaT800211">
    <property type="protein sequence ID" value="HpaP800211"/>
    <property type="gene ID" value="HpaG800211"/>
</dbReference>
<dbReference type="GO" id="GO:0003723">
    <property type="term" value="F:RNA binding"/>
    <property type="evidence" value="ECO:0007669"/>
    <property type="project" value="UniProtKB-UniRule"/>
</dbReference>
<protein>
    <recommendedName>
        <fullName evidence="4">RRM domain-containing protein</fullName>
    </recommendedName>
</protein>
<keyword evidence="1 2" id="KW-0694">RNA-binding</keyword>
<evidence type="ECO:0000313" key="5">
    <source>
        <dbReference type="EnsemblProtists" id="HpaP800211"/>
    </source>
</evidence>
<name>M4B1R4_HYAAE</name>
<dbReference type="InParanoid" id="M4B1R4"/>
<dbReference type="InterPro" id="IPR035979">
    <property type="entry name" value="RBD_domain_sf"/>
</dbReference>
<feature type="compositionally biased region" description="Low complexity" evidence="3">
    <location>
        <begin position="97"/>
        <end position="113"/>
    </location>
</feature>
<keyword evidence="6" id="KW-1185">Reference proteome</keyword>
<sequence>MELLPLVRHAPIGRFSFVPSESTQSERFTSQRLQTTYKERERERRRCIIMSEKNSPSPPRSRSASQAKGSDHEMTSPARGDAAGETQAFKDQEMPDTEAGAGAATSDTTAGATLEDGGGDREDKTVENPGNNLYVANLATRVGQADLQELFDKYGRVCKCEVIVDPVTRESRGFGFVTFEDVRDAEDAVKELNKCVGTGFWLESNGMCEAHGVFVCLFVGNDDSQEVQGRKIRVEHAKRKRGHEKTPGQYLGPKLASAKYGGRDRHSGDRSRDRGRRSRSRDRGGFSRRNDDWDRGRNDDRGRGRYDDRDRSRGDYGRDTGDDRRRRRAPLHLAPGALDWTRRKDAILRLQLQ</sequence>
<feature type="region of interest" description="Disordered" evidence="3">
    <location>
        <begin position="234"/>
        <end position="330"/>
    </location>
</feature>
<dbReference type="PROSITE" id="PS50102">
    <property type="entry name" value="RRM"/>
    <property type="match status" value="1"/>
</dbReference>
<dbReference type="PANTHER" id="PTHR48027">
    <property type="entry name" value="HETEROGENEOUS NUCLEAR RIBONUCLEOPROTEIN 87F-RELATED"/>
    <property type="match status" value="1"/>
</dbReference>
<dbReference type="InterPro" id="IPR012677">
    <property type="entry name" value="Nucleotide-bd_a/b_plait_sf"/>
</dbReference>